<dbReference type="GO" id="GO:0016746">
    <property type="term" value="F:acyltransferase activity"/>
    <property type="evidence" value="ECO:0007669"/>
    <property type="project" value="UniProtKB-KW"/>
</dbReference>
<comment type="caution">
    <text evidence="8">The sequence shown here is derived from an EMBL/GenBank/DDBJ whole genome shotgun (WGS) entry which is preliminary data.</text>
</comment>
<dbReference type="EMBL" id="VWMK01000003">
    <property type="protein sequence ID" value="KAA3768534.1"/>
    <property type="molecule type" value="Genomic_DNA"/>
</dbReference>
<feature type="transmembrane region" description="Helical" evidence="7">
    <location>
        <begin position="6"/>
        <end position="39"/>
    </location>
</feature>
<evidence type="ECO:0000256" key="7">
    <source>
        <dbReference type="SAM" id="Phobius"/>
    </source>
</evidence>
<evidence type="ECO:0000256" key="3">
    <source>
        <dbReference type="ARBA" id="ARBA00022519"/>
    </source>
</evidence>
<accession>A0A7J4XMI9</accession>
<evidence type="ECO:0000256" key="1">
    <source>
        <dbReference type="ARBA" id="ARBA00004533"/>
    </source>
</evidence>
<evidence type="ECO:0000256" key="6">
    <source>
        <dbReference type="ARBA" id="ARBA00023315"/>
    </source>
</evidence>
<dbReference type="GO" id="GO:0009247">
    <property type="term" value="P:glycolipid biosynthetic process"/>
    <property type="evidence" value="ECO:0007669"/>
    <property type="project" value="UniProtKB-ARBA"/>
</dbReference>
<dbReference type="InterPro" id="IPR004960">
    <property type="entry name" value="LipA_acyltrans"/>
</dbReference>
<evidence type="ECO:0000256" key="4">
    <source>
        <dbReference type="ARBA" id="ARBA00022679"/>
    </source>
</evidence>
<evidence type="ECO:0000313" key="9">
    <source>
        <dbReference type="Proteomes" id="UP000422221"/>
    </source>
</evidence>
<keyword evidence="7" id="KW-1133">Transmembrane helix</keyword>
<dbReference type="PANTHER" id="PTHR30606:SF10">
    <property type="entry name" value="PHOSPHATIDYLINOSITOL MANNOSIDE ACYLTRANSFERASE"/>
    <property type="match status" value="1"/>
</dbReference>
<evidence type="ECO:0000256" key="5">
    <source>
        <dbReference type="ARBA" id="ARBA00023136"/>
    </source>
</evidence>
<protein>
    <submittedName>
        <fullName evidence="8">Acetyltransferase</fullName>
    </submittedName>
</protein>
<keyword evidence="2" id="KW-1003">Cell membrane</keyword>
<comment type="subcellular location">
    <subcellularLocation>
        <location evidence="1">Cell inner membrane</location>
    </subcellularLocation>
</comment>
<name>A0A7J4XMI9_9BACE</name>
<evidence type="ECO:0000256" key="2">
    <source>
        <dbReference type="ARBA" id="ARBA00022475"/>
    </source>
</evidence>
<keyword evidence="7" id="KW-0812">Transmembrane</keyword>
<proteinExistence type="predicted"/>
<reference evidence="8 9" key="1">
    <citation type="journal article" date="2019" name="Nat. Med.">
        <title>A library of human gut bacterial isolates paired with longitudinal multiomics data enables mechanistic microbiome research.</title>
        <authorList>
            <person name="Poyet M."/>
            <person name="Groussin M."/>
            <person name="Gibbons S.M."/>
            <person name="Avila-Pacheco J."/>
            <person name="Jiang X."/>
            <person name="Kearney S.M."/>
            <person name="Perrotta A.R."/>
            <person name="Berdy B."/>
            <person name="Zhao S."/>
            <person name="Lieberman T.D."/>
            <person name="Swanson P.K."/>
            <person name="Smith M."/>
            <person name="Roesemann S."/>
            <person name="Alexander J.E."/>
            <person name="Rich S.A."/>
            <person name="Livny J."/>
            <person name="Vlamakis H."/>
            <person name="Clish C."/>
            <person name="Bullock K."/>
            <person name="Deik A."/>
            <person name="Scott J."/>
            <person name="Pierce K.A."/>
            <person name="Xavier R.J."/>
            <person name="Alm E.J."/>
        </authorList>
    </citation>
    <scope>NUCLEOTIDE SEQUENCE [LARGE SCALE GENOMIC DNA]</scope>
    <source>
        <strain evidence="8 9">BIOML-A10</strain>
    </source>
</reference>
<keyword evidence="3" id="KW-0997">Cell inner membrane</keyword>
<dbReference type="AlphaFoldDB" id="A0A7J4XMI9"/>
<keyword evidence="5 7" id="KW-0472">Membrane</keyword>
<dbReference type="PANTHER" id="PTHR30606">
    <property type="entry name" value="LIPID A BIOSYNTHESIS LAUROYL ACYLTRANSFERASE"/>
    <property type="match status" value="1"/>
</dbReference>
<dbReference type="CDD" id="cd07984">
    <property type="entry name" value="LPLAT_LABLAT-like"/>
    <property type="match status" value="1"/>
</dbReference>
<sequence length="309" mass="38070">MESLLYYLIFAFWFVVSLLPLRVLYFFSDLLYFPLYYCIRYRRKVVRRNLVDSFPEKSLEEIVRIEKKFYSYFCDYLMETIKLFTISEKQMRKRMRFEGVEDVKAAFEEGRSCCVYLGHYCNWEWITSLPLHFDKEEVVLGQIYHVLENKTFNDLFVRVRSRFQAVNIPMAETLRKIISYRREGKKMIIGFISDQTPFWNNIHYWTNFLNHDTPVLTGAERIARQVDFVVYYADIVRVKRGYYVCRLKKVAHDPRQLEEFQLTELYFRELERTIQKAPQYWLWTHNRWKRTREEFNRRYDEESKRVRLD</sequence>
<organism evidence="8 9">
    <name type="scientific">Bacteroides salyersiae</name>
    <dbReference type="NCBI Taxonomy" id="291644"/>
    <lineage>
        <taxon>Bacteria</taxon>
        <taxon>Pseudomonadati</taxon>
        <taxon>Bacteroidota</taxon>
        <taxon>Bacteroidia</taxon>
        <taxon>Bacteroidales</taxon>
        <taxon>Bacteroidaceae</taxon>
        <taxon>Bacteroides</taxon>
    </lineage>
</organism>
<gene>
    <name evidence="8" type="ORF">F3F73_04325</name>
</gene>
<keyword evidence="6" id="KW-0012">Acyltransferase</keyword>
<dbReference type="RefSeq" id="WP_130058091.1">
    <property type="nucleotide sequence ID" value="NZ_CP081899.1"/>
</dbReference>
<dbReference type="GO" id="GO:0005886">
    <property type="term" value="C:plasma membrane"/>
    <property type="evidence" value="ECO:0007669"/>
    <property type="project" value="UniProtKB-SubCell"/>
</dbReference>
<dbReference type="Proteomes" id="UP000422221">
    <property type="component" value="Unassembled WGS sequence"/>
</dbReference>
<keyword evidence="4 8" id="KW-0808">Transferase</keyword>
<evidence type="ECO:0000313" key="8">
    <source>
        <dbReference type="EMBL" id="KAA3768534.1"/>
    </source>
</evidence>
<dbReference type="Pfam" id="PF03279">
    <property type="entry name" value="Lip_A_acyltrans"/>
    <property type="match status" value="1"/>
</dbReference>